<dbReference type="InterPro" id="IPR041698">
    <property type="entry name" value="Methyltransf_25"/>
</dbReference>
<dbReference type="Proteomes" id="UP000242791">
    <property type="component" value="Unassembled WGS sequence"/>
</dbReference>
<dbReference type="SUPFAM" id="SSF53335">
    <property type="entry name" value="S-adenosyl-L-methionine-dependent methyltransferases"/>
    <property type="match status" value="1"/>
</dbReference>
<dbReference type="Gene3D" id="3.40.50.150">
    <property type="entry name" value="Vaccinia Virus protein VP39"/>
    <property type="match status" value="1"/>
</dbReference>
<dbReference type="InterPro" id="IPR029063">
    <property type="entry name" value="SAM-dependent_MTases_sf"/>
</dbReference>
<dbReference type="GO" id="GO:0016740">
    <property type="term" value="F:transferase activity"/>
    <property type="evidence" value="ECO:0007669"/>
    <property type="project" value="UniProtKB-KW"/>
</dbReference>
<sequence>MSEDHVSTIAELYEEEQKKERERIVKRLIQNYNATEKEYDAIAPLYQQSFQHHARDIGPFITFANLHPGQKVLELGCGAGWVTTQAACRVGPEGRVVAIDASGRCLRQASITATLWGLQNIQVLKGDMHDLKKFPGLQGSDLTFDRIILLWVMQLVAPDKQKQFLDHLARYLSPGGMIVFSIDHEYHELACVEALPFDGTNPDELHLLIGDERSFEETRKLARNVVEGAGLEVVAVEGCYRDNCCRYEDCTTEIREKANAAWQKDGGATKECSRLYLEFFKCVEVTKIMEIRMKQAQNVAVKNVSVLVAARGHHASASTIDLVPLLPRCEDASAVVDEEYIPDTDEIHIVYEQQRGFQPQGSNPRKV</sequence>
<gene>
    <name evidence="3" type="ORF">ACJ73_07248</name>
</gene>
<keyword evidence="1" id="KW-0808">Transferase</keyword>
<dbReference type="STRING" id="1658174.A0A1J9R046"/>
<dbReference type="PANTHER" id="PTHR43861">
    <property type="entry name" value="TRANS-ACONITATE 2-METHYLTRANSFERASE-RELATED"/>
    <property type="match status" value="1"/>
</dbReference>
<proteinExistence type="predicted"/>
<reference evidence="3 4" key="1">
    <citation type="submission" date="2015-08" db="EMBL/GenBank/DDBJ databases">
        <title>Emmonsia species relationships and genome sequence.</title>
        <authorList>
            <person name="Cuomo C.A."/>
            <person name="Schwartz I.S."/>
            <person name="Kenyon C."/>
            <person name="De Hoog G.S."/>
            <person name="Govender N.P."/>
            <person name="Botha A."/>
            <person name="Moreno L."/>
            <person name="De Vries M."/>
            <person name="Munoz J.F."/>
            <person name="Stielow J.B."/>
        </authorList>
    </citation>
    <scope>NUCLEOTIDE SEQUENCE [LARGE SCALE GENOMIC DNA]</scope>
    <source>
        <strain evidence="3 4">EI222</strain>
    </source>
</reference>
<name>A0A1J9R046_9EURO</name>
<dbReference type="CDD" id="cd02440">
    <property type="entry name" value="AdoMet_MTases"/>
    <property type="match status" value="1"/>
</dbReference>
<evidence type="ECO:0000313" key="3">
    <source>
        <dbReference type="EMBL" id="OJD21412.1"/>
    </source>
</evidence>
<evidence type="ECO:0000313" key="4">
    <source>
        <dbReference type="Proteomes" id="UP000242791"/>
    </source>
</evidence>
<comment type="caution">
    <text evidence="3">The sequence shown here is derived from an EMBL/GenBank/DDBJ whole genome shotgun (WGS) entry which is preliminary data.</text>
</comment>
<protein>
    <recommendedName>
        <fullName evidence="2">Methyltransferase domain-containing protein</fullName>
    </recommendedName>
</protein>
<dbReference type="OrthoDB" id="10017101at2759"/>
<keyword evidence="4" id="KW-1185">Reference proteome</keyword>
<organism evidence="3 4">
    <name type="scientific">Blastomyces percursus</name>
    <dbReference type="NCBI Taxonomy" id="1658174"/>
    <lineage>
        <taxon>Eukaryota</taxon>
        <taxon>Fungi</taxon>
        <taxon>Dikarya</taxon>
        <taxon>Ascomycota</taxon>
        <taxon>Pezizomycotina</taxon>
        <taxon>Eurotiomycetes</taxon>
        <taxon>Eurotiomycetidae</taxon>
        <taxon>Onygenales</taxon>
        <taxon>Ajellomycetaceae</taxon>
        <taxon>Blastomyces</taxon>
    </lineage>
</organism>
<dbReference type="EMBL" id="LGTZ01001425">
    <property type="protein sequence ID" value="OJD21412.1"/>
    <property type="molecule type" value="Genomic_DNA"/>
</dbReference>
<evidence type="ECO:0000259" key="2">
    <source>
        <dbReference type="Pfam" id="PF13649"/>
    </source>
</evidence>
<accession>A0A1J9R046</accession>
<dbReference type="Pfam" id="PF13649">
    <property type="entry name" value="Methyltransf_25"/>
    <property type="match status" value="1"/>
</dbReference>
<dbReference type="VEuPathDB" id="FungiDB:ACJ73_07248"/>
<feature type="domain" description="Methyltransferase" evidence="2">
    <location>
        <begin position="72"/>
        <end position="176"/>
    </location>
</feature>
<dbReference type="AlphaFoldDB" id="A0A1J9R046"/>
<evidence type="ECO:0000256" key="1">
    <source>
        <dbReference type="ARBA" id="ARBA00022679"/>
    </source>
</evidence>